<reference evidence="1" key="2">
    <citation type="journal article" date="2015" name="Data Brief">
        <title>Shoot transcriptome of the giant reed, Arundo donax.</title>
        <authorList>
            <person name="Barrero R.A."/>
            <person name="Guerrero F.D."/>
            <person name="Moolhuijzen P."/>
            <person name="Goolsby J.A."/>
            <person name="Tidwell J."/>
            <person name="Bellgard S.E."/>
            <person name="Bellgard M.I."/>
        </authorList>
    </citation>
    <scope>NUCLEOTIDE SEQUENCE</scope>
    <source>
        <tissue evidence="1">Shoot tissue taken approximately 20 cm above the soil surface</tissue>
    </source>
</reference>
<name>A0A0A8YWE0_ARUDO</name>
<protein>
    <submittedName>
        <fullName evidence="1">Uncharacterized protein</fullName>
    </submittedName>
</protein>
<accession>A0A0A8YWE0</accession>
<proteinExistence type="predicted"/>
<dbReference type="EMBL" id="GBRH01266994">
    <property type="protein sequence ID" value="JAD30901.1"/>
    <property type="molecule type" value="Transcribed_RNA"/>
</dbReference>
<reference evidence="1" key="1">
    <citation type="submission" date="2014-09" db="EMBL/GenBank/DDBJ databases">
        <authorList>
            <person name="Magalhaes I.L.F."/>
            <person name="Oliveira U."/>
            <person name="Santos F.R."/>
            <person name="Vidigal T.H.D.A."/>
            <person name="Brescovit A.D."/>
            <person name="Santos A.J."/>
        </authorList>
    </citation>
    <scope>NUCLEOTIDE SEQUENCE</scope>
    <source>
        <tissue evidence="1">Shoot tissue taken approximately 20 cm above the soil surface</tissue>
    </source>
</reference>
<evidence type="ECO:0000313" key="1">
    <source>
        <dbReference type="EMBL" id="JAD30901.1"/>
    </source>
</evidence>
<organism evidence="1">
    <name type="scientific">Arundo donax</name>
    <name type="common">Giant reed</name>
    <name type="synonym">Donax arundinaceus</name>
    <dbReference type="NCBI Taxonomy" id="35708"/>
    <lineage>
        <taxon>Eukaryota</taxon>
        <taxon>Viridiplantae</taxon>
        <taxon>Streptophyta</taxon>
        <taxon>Embryophyta</taxon>
        <taxon>Tracheophyta</taxon>
        <taxon>Spermatophyta</taxon>
        <taxon>Magnoliopsida</taxon>
        <taxon>Liliopsida</taxon>
        <taxon>Poales</taxon>
        <taxon>Poaceae</taxon>
        <taxon>PACMAD clade</taxon>
        <taxon>Arundinoideae</taxon>
        <taxon>Arundineae</taxon>
        <taxon>Arundo</taxon>
    </lineage>
</organism>
<dbReference type="AlphaFoldDB" id="A0A0A8YWE0"/>
<sequence length="23" mass="2682">MCQVIIKHDKVLDRYPSLSMSFA</sequence>